<dbReference type="Proteomes" id="UP000617681">
    <property type="component" value="Chromosome"/>
</dbReference>
<dbReference type="GeneID" id="92759016"/>
<dbReference type="RefSeq" id="WP_005392743.1">
    <property type="nucleotide sequence ID" value="NZ_CP066007.1"/>
</dbReference>
<evidence type="ECO:0000313" key="2">
    <source>
        <dbReference type="EMBL" id="QRP70869.1"/>
    </source>
</evidence>
<gene>
    <name evidence="1" type="ORF">I6I10_01500</name>
    <name evidence="2" type="ORF">I6J21_01465</name>
</gene>
<name>A0A7T4JVA8_9CORY</name>
<reference evidence="1 3" key="1">
    <citation type="submission" date="2020-12" db="EMBL/GenBank/DDBJ databases">
        <title>FDA dAtabase for Regulatory Grade micrObial Sequences (FDA-ARGOS): Supporting development and validation of Infectious Disease Dx tests.</title>
        <authorList>
            <person name="Sproer C."/>
            <person name="Gronow S."/>
            <person name="Severitt S."/>
            <person name="Schroder I."/>
            <person name="Tallon L."/>
            <person name="Sadzewicz L."/>
            <person name="Zhao X."/>
            <person name="Boylan J."/>
            <person name="Ott S."/>
            <person name="Bowen H."/>
            <person name="Vavikolanu K."/>
            <person name="Mehta A."/>
            <person name="Aluvathingal J."/>
            <person name="Nadendla S."/>
            <person name="Lowell S."/>
            <person name="Myers T."/>
            <person name="Yan Y."/>
            <person name="Sichtig H."/>
        </authorList>
    </citation>
    <scope>NUCLEOTIDE SEQUENCE [LARGE SCALE GENOMIC DNA]</scope>
    <source>
        <strain evidence="1 3">FDAARGOS_1053</strain>
        <strain evidence="2">FDAARGOS_1191</strain>
    </source>
</reference>
<dbReference type="AlphaFoldDB" id="A0A7T4JVA8"/>
<accession>A0A7T4JVA8</accession>
<proteinExistence type="predicted"/>
<evidence type="ECO:0000313" key="1">
    <source>
        <dbReference type="EMBL" id="QQB46650.1"/>
    </source>
</evidence>
<dbReference type="EMBL" id="CP069534">
    <property type="protein sequence ID" value="QRP70869.1"/>
    <property type="molecule type" value="Genomic_DNA"/>
</dbReference>
<organism evidence="1 3">
    <name type="scientific">Corynebacterium glucuronolyticum</name>
    <dbReference type="NCBI Taxonomy" id="39791"/>
    <lineage>
        <taxon>Bacteria</taxon>
        <taxon>Bacillati</taxon>
        <taxon>Actinomycetota</taxon>
        <taxon>Actinomycetes</taxon>
        <taxon>Mycobacteriales</taxon>
        <taxon>Corynebacteriaceae</taxon>
        <taxon>Corynebacterium</taxon>
    </lineage>
</organism>
<evidence type="ECO:0000313" key="3">
    <source>
        <dbReference type="Proteomes" id="UP000596145"/>
    </source>
</evidence>
<dbReference type="Proteomes" id="UP000596145">
    <property type="component" value="Chromosome"/>
</dbReference>
<sequence>MNRAIQQPITTLLPTANTLMEVNKALGLPTDKETIRARGQEMLEEFGELRWKILNSRQRSFQAANGHPMNTQQVMAAGQQAGQQALDIIVERYVRAPLRETEPMETDIEFEN</sequence>
<protein>
    <submittedName>
        <fullName evidence="1">Uncharacterized protein</fullName>
    </submittedName>
</protein>
<dbReference type="EMBL" id="CP066007">
    <property type="protein sequence ID" value="QQB46650.1"/>
    <property type="molecule type" value="Genomic_DNA"/>
</dbReference>